<gene>
    <name evidence="2" type="ORF">H1164_14060</name>
</gene>
<dbReference type="RefSeq" id="WP_033100818.1">
    <property type="nucleotide sequence ID" value="NZ_JACEIP010000025.1"/>
</dbReference>
<dbReference type="AlphaFoldDB" id="A0A7W1XC82"/>
<feature type="transmembrane region" description="Helical" evidence="1">
    <location>
        <begin position="6"/>
        <end position="24"/>
    </location>
</feature>
<keyword evidence="1" id="KW-0472">Membrane</keyword>
<feature type="transmembrane region" description="Helical" evidence="1">
    <location>
        <begin position="59"/>
        <end position="82"/>
    </location>
</feature>
<protein>
    <submittedName>
        <fullName evidence="2">Uncharacterized protein</fullName>
    </submittedName>
</protein>
<reference evidence="2 3" key="1">
    <citation type="submission" date="2020-07" db="EMBL/GenBank/DDBJ databases">
        <authorList>
            <person name="Feng H."/>
        </authorList>
    </citation>
    <scope>NUCLEOTIDE SEQUENCE [LARGE SCALE GENOMIC DNA]</scope>
    <source>
        <strain evidence="3">s-11</strain>
    </source>
</reference>
<dbReference type="EMBL" id="JACEIP010000025">
    <property type="protein sequence ID" value="MBA4544009.1"/>
    <property type="molecule type" value="Genomic_DNA"/>
</dbReference>
<accession>A0A7W1XC82</accession>
<keyword evidence="1" id="KW-0812">Transmembrane</keyword>
<keyword evidence="1" id="KW-1133">Transmembrane helix</keyword>
<feature type="transmembrane region" description="Helical" evidence="1">
    <location>
        <begin position="36"/>
        <end position="53"/>
    </location>
</feature>
<organism evidence="2 3">
    <name type="scientific">Thermoactinomyces daqus</name>
    <dbReference type="NCBI Taxonomy" id="1329516"/>
    <lineage>
        <taxon>Bacteria</taxon>
        <taxon>Bacillati</taxon>
        <taxon>Bacillota</taxon>
        <taxon>Bacilli</taxon>
        <taxon>Bacillales</taxon>
        <taxon>Thermoactinomycetaceae</taxon>
        <taxon>Thermoactinomyces</taxon>
    </lineage>
</organism>
<comment type="caution">
    <text evidence="2">The sequence shown here is derived from an EMBL/GenBank/DDBJ whole genome shotgun (WGS) entry which is preliminary data.</text>
</comment>
<evidence type="ECO:0000313" key="2">
    <source>
        <dbReference type="EMBL" id="MBA4544009.1"/>
    </source>
</evidence>
<evidence type="ECO:0000256" key="1">
    <source>
        <dbReference type="SAM" id="Phobius"/>
    </source>
</evidence>
<sequence length="90" mass="10408">MMVGLGVIGVLCALGKIIFLLRKSKDRLLYEIADKTSFFDYFLISTAVLIFLFDMDAVIQFLLLDIFLLVGIVNTIMTFYYARKIMKRVR</sequence>
<dbReference type="Proteomes" id="UP000530514">
    <property type="component" value="Unassembled WGS sequence"/>
</dbReference>
<proteinExistence type="predicted"/>
<evidence type="ECO:0000313" key="3">
    <source>
        <dbReference type="Proteomes" id="UP000530514"/>
    </source>
</evidence>
<keyword evidence="3" id="KW-1185">Reference proteome</keyword>
<name>A0A7W1XC82_9BACL</name>